<dbReference type="AlphaFoldDB" id="A0A1D6MZX2"/>
<gene>
    <name evidence="1" type="ORF">ZEAMMB73_Zm00001d041934</name>
</gene>
<accession>A0A1D6MZX2</accession>
<proteinExistence type="predicted"/>
<dbReference type="InParanoid" id="A0A1D6MZX2"/>
<reference evidence="1" key="1">
    <citation type="submission" date="2015-12" db="EMBL/GenBank/DDBJ databases">
        <title>Update maize B73 reference genome by single molecule sequencing technologies.</title>
        <authorList>
            <consortium name="Maize Genome Sequencing Project"/>
            <person name="Ware D."/>
        </authorList>
    </citation>
    <scope>NUCLEOTIDE SEQUENCE [LARGE SCALE GENOMIC DNA]</scope>
    <source>
        <tissue evidence="1">Seedling</tissue>
    </source>
</reference>
<evidence type="ECO:0000313" key="1">
    <source>
        <dbReference type="EMBL" id="ONM34119.1"/>
    </source>
</evidence>
<sequence>MGRAINKIVMVVELIKISTGRGWDLKGRPVLLFYTYYPAGTEMLTNTAKLYKAPLGNCFETDDIGC</sequence>
<name>A0A1D6MZX2_MAIZE</name>
<dbReference type="EMBL" id="CM007649">
    <property type="protein sequence ID" value="ONM34119.1"/>
    <property type="molecule type" value="Genomic_DNA"/>
</dbReference>
<organism evidence="1">
    <name type="scientific">Zea mays</name>
    <name type="common">Maize</name>
    <dbReference type="NCBI Taxonomy" id="4577"/>
    <lineage>
        <taxon>Eukaryota</taxon>
        <taxon>Viridiplantae</taxon>
        <taxon>Streptophyta</taxon>
        <taxon>Embryophyta</taxon>
        <taxon>Tracheophyta</taxon>
        <taxon>Spermatophyta</taxon>
        <taxon>Magnoliopsida</taxon>
        <taxon>Liliopsida</taxon>
        <taxon>Poales</taxon>
        <taxon>Poaceae</taxon>
        <taxon>PACMAD clade</taxon>
        <taxon>Panicoideae</taxon>
        <taxon>Andropogonodae</taxon>
        <taxon>Andropogoneae</taxon>
        <taxon>Tripsacinae</taxon>
        <taxon>Zea</taxon>
    </lineage>
</organism>
<protein>
    <submittedName>
        <fullName evidence="1">Uncharacterized protein</fullName>
    </submittedName>
</protein>